<gene>
    <name evidence="1" type="ORF">PMH09_12650</name>
</gene>
<comment type="caution">
    <text evidence="1">The sequence shown here is derived from an EMBL/GenBank/DDBJ whole genome shotgun (WGS) entry which is preliminary data.</text>
</comment>
<evidence type="ECO:0000313" key="2">
    <source>
        <dbReference type="Proteomes" id="UP001232992"/>
    </source>
</evidence>
<keyword evidence="2" id="KW-1185">Reference proteome</keyword>
<protein>
    <submittedName>
        <fullName evidence="1">Uncharacterized protein</fullName>
    </submittedName>
</protein>
<sequence length="195" mass="21776">MSNSQPTSYTTLSDRSQYQHCRITVPDLERPIAAIKFQDRYYSLFRVVADPKRADILAQRLAERGDAVILTATAKGSAIWVEEANASPVSSTKSKSDKPAPPSGVTSTASNLPYQIITSSNLYQKGTIRVPDLNDPLQGIEFEQQHYSLFQSFSDWQRASDIALRLAEKGDRIVILADSPQYSLWILEPEAKWIA</sequence>
<dbReference type="Proteomes" id="UP001232992">
    <property type="component" value="Unassembled WGS sequence"/>
</dbReference>
<name>A0ABT7BXW2_9CYAN</name>
<dbReference type="EMBL" id="JAQOSQ010000011">
    <property type="protein sequence ID" value="MDJ1184037.1"/>
    <property type="molecule type" value="Genomic_DNA"/>
</dbReference>
<proteinExistence type="predicted"/>
<organism evidence="1 2">
    <name type="scientific">Roseofilum casamattae BLCC-M143</name>
    <dbReference type="NCBI Taxonomy" id="3022442"/>
    <lineage>
        <taxon>Bacteria</taxon>
        <taxon>Bacillati</taxon>
        <taxon>Cyanobacteriota</taxon>
        <taxon>Cyanophyceae</taxon>
        <taxon>Desertifilales</taxon>
        <taxon>Desertifilaceae</taxon>
        <taxon>Roseofilum</taxon>
        <taxon>Roseofilum casamattae</taxon>
    </lineage>
</organism>
<reference evidence="1 2" key="1">
    <citation type="submission" date="2023-01" db="EMBL/GenBank/DDBJ databases">
        <title>Novel diversity within Roseofilum (Cyanobacteria; Desertifilaceae) from marine benthic mats with descriptions of four novel species.</title>
        <authorList>
            <person name="Wang Y."/>
            <person name="Berthold D.E."/>
            <person name="Hu J."/>
            <person name="Lefler F.W."/>
            <person name="Laughinghouse H.D. IV."/>
        </authorList>
    </citation>
    <scope>NUCLEOTIDE SEQUENCE [LARGE SCALE GENOMIC DNA]</scope>
    <source>
        <strain evidence="1 2">BLCC-M143</strain>
    </source>
</reference>
<dbReference type="RefSeq" id="WP_283758688.1">
    <property type="nucleotide sequence ID" value="NZ_JAQOSQ010000011.1"/>
</dbReference>
<accession>A0ABT7BXW2</accession>
<evidence type="ECO:0000313" key="1">
    <source>
        <dbReference type="EMBL" id="MDJ1184037.1"/>
    </source>
</evidence>